<protein>
    <recommendedName>
        <fullName evidence="2">Peptidase C51 domain-containing protein</fullName>
    </recommendedName>
</protein>
<dbReference type="SUPFAM" id="SSF54001">
    <property type="entry name" value="Cysteine proteinases"/>
    <property type="match status" value="1"/>
</dbReference>
<dbReference type="InterPro" id="IPR038765">
    <property type="entry name" value="Papain-like_cys_pep_sf"/>
</dbReference>
<keyword evidence="1" id="KW-0732">Signal</keyword>
<accession>A0ABP9WV96</accession>
<dbReference type="Pfam" id="PF17957">
    <property type="entry name" value="Big_7"/>
    <property type="match status" value="2"/>
</dbReference>
<proteinExistence type="predicted"/>
<evidence type="ECO:0000259" key="2">
    <source>
        <dbReference type="PROSITE" id="PS50911"/>
    </source>
</evidence>
<evidence type="ECO:0000313" key="3">
    <source>
        <dbReference type="EMBL" id="GAA5527116.1"/>
    </source>
</evidence>
<dbReference type="Proteomes" id="UP001428290">
    <property type="component" value="Unassembled WGS sequence"/>
</dbReference>
<feature type="chain" id="PRO_5045164074" description="Peptidase C51 domain-containing protein" evidence="1">
    <location>
        <begin position="23"/>
        <end position="639"/>
    </location>
</feature>
<gene>
    <name evidence="3" type="ORF">Hgul01_00898</name>
</gene>
<evidence type="ECO:0000256" key="1">
    <source>
        <dbReference type="SAM" id="SignalP"/>
    </source>
</evidence>
<sequence>MMRRLNQLVLVLLLLGSSQVSAAVDQINSYHDTLTGLIWQYPHDWTLDQSVIAIHSNPEPHHIQQRLIVAPRDGASTQFMIDTWFQAKELDLTAWYKRYDAANYSPQVIVKSAPTISLLGYPSLLLIDPPSQTQRGSINVLAQLDGLIVRIAYPLTDGGQHQTEFLALLQSFAHAKAPSRVSRLPTRDQLPAITPESPTSSCCGWVDPNSNTYPCNGGNCTWWAKYKRPDIGNSWGDALGWRNRARQEGFAVDTVARVGAIAVYQPGVYIGQNLWAGSVGHVAYVEAVGANGSFTISDMSYERGCQYGNNGVLTIQSQQTNNENLVFIYAPNVAPNPPSLLEPSHTSAINRLNPTLRWQDMGDPDNYPNPHRDYTVEIWKTDQSWSQSWGWTTNPNWQPTLPNEGSYAWRVLAGDGSVGSDWSPTWNFIADTTVPTGGYTHPVNDSATRLSVDLRGTASDNLSGVDHVNFTAHYDGEWHVIHTDSTAPYEYTWDLSGVSDQLILLGYDIYDQAGNVALAPQGVLTMYKDTVAPTGGYTQPANDVIVQDSLVLRGTASDNLSGVDHVNFTAHYDGEWHVIHTDSTAPYEYTWDLSGVSDQLILLGYDIYDQAGNVALAPQGVLTIHKVSQYQQFLPLAQR</sequence>
<evidence type="ECO:0000313" key="4">
    <source>
        <dbReference type="Proteomes" id="UP001428290"/>
    </source>
</evidence>
<dbReference type="InterPro" id="IPR007921">
    <property type="entry name" value="CHAP_dom"/>
</dbReference>
<name>A0ABP9WV96_9CHLR</name>
<dbReference type="Gene3D" id="3.90.1720.10">
    <property type="entry name" value="endopeptidase domain like (from Nostoc punctiforme)"/>
    <property type="match status" value="1"/>
</dbReference>
<dbReference type="InterPro" id="IPR013783">
    <property type="entry name" value="Ig-like_fold"/>
</dbReference>
<dbReference type="EMBL" id="BAABRU010000003">
    <property type="protein sequence ID" value="GAA5527116.1"/>
    <property type="molecule type" value="Genomic_DNA"/>
</dbReference>
<keyword evidence="4" id="KW-1185">Reference proteome</keyword>
<dbReference type="Pfam" id="PF05257">
    <property type="entry name" value="CHAP"/>
    <property type="match status" value="1"/>
</dbReference>
<organism evidence="3 4">
    <name type="scientific">Herpetosiphon gulosus</name>
    <dbReference type="NCBI Taxonomy" id="1973496"/>
    <lineage>
        <taxon>Bacteria</taxon>
        <taxon>Bacillati</taxon>
        <taxon>Chloroflexota</taxon>
        <taxon>Chloroflexia</taxon>
        <taxon>Herpetosiphonales</taxon>
        <taxon>Herpetosiphonaceae</taxon>
        <taxon>Herpetosiphon</taxon>
    </lineage>
</organism>
<dbReference type="Gene3D" id="2.60.40.10">
    <property type="entry name" value="Immunoglobulins"/>
    <property type="match status" value="3"/>
</dbReference>
<reference evidence="3 4" key="1">
    <citation type="submission" date="2024-02" db="EMBL/GenBank/DDBJ databases">
        <title>Herpetosiphon gulosus NBRC 112829.</title>
        <authorList>
            <person name="Ichikawa N."/>
            <person name="Katano-Makiyama Y."/>
            <person name="Hidaka K."/>
        </authorList>
    </citation>
    <scope>NUCLEOTIDE SEQUENCE [LARGE SCALE GENOMIC DNA]</scope>
    <source>
        <strain evidence="3 4">NBRC 112829</strain>
    </source>
</reference>
<feature type="domain" description="Peptidase C51" evidence="2">
    <location>
        <begin position="195"/>
        <end position="329"/>
    </location>
</feature>
<feature type="signal peptide" evidence="1">
    <location>
        <begin position="1"/>
        <end position="22"/>
    </location>
</feature>
<comment type="caution">
    <text evidence="3">The sequence shown here is derived from an EMBL/GenBank/DDBJ whole genome shotgun (WGS) entry which is preliminary data.</text>
</comment>
<dbReference type="PROSITE" id="PS50911">
    <property type="entry name" value="CHAP"/>
    <property type="match status" value="1"/>
</dbReference>